<accession>A0A212T8R2</accession>
<dbReference type="OrthoDB" id="882957at2"/>
<dbReference type="InterPro" id="IPR036388">
    <property type="entry name" value="WH-like_DNA-bd_sf"/>
</dbReference>
<reference evidence="3" key="1">
    <citation type="submission" date="2017-06" db="EMBL/GenBank/DDBJ databases">
        <authorList>
            <person name="Varghese N."/>
            <person name="Submissions S."/>
        </authorList>
    </citation>
    <scope>NUCLEOTIDE SEQUENCE [LARGE SCALE GENOMIC DNA]</scope>
    <source>
        <strain evidence="3">DSM 11116</strain>
    </source>
</reference>
<evidence type="ECO:0000259" key="1">
    <source>
        <dbReference type="Pfam" id="PF12728"/>
    </source>
</evidence>
<evidence type="ECO:0000313" key="2">
    <source>
        <dbReference type="EMBL" id="SNC62409.1"/>
    </source>
</evidence>
<dbReference type="InterPro" id="IPR009061">
    <property type="entry name" value="DNA-bd_dom_put_sf"/>
</dbReference>
<proteinExistence type="predicted"/>
<dbReference type="RefSeq" id="WP_088841982.1">
    <property type="nucleotide sequence ID" value="NZ_FYEW01000001.1"/>
</dbReference>
<dbReference type="Gene3D" id="1.10.10.10">
    <property type="entry name" value="Winged helix-like DNA-binding domain superfamily/Winged helix DNA-binding domain"/>
    <property type="match status" value="1"/>
</dbReference>
<dbReference type="InterPro" id="IPR041657">
    <property type="entry name" value="HTH_17"/>
</dbReference>
<dbReference type="SUPFAM" id="SSF46955">
    <property type="entry name" value="Putative DNA-binding domain"/>
    <property type="match status" value="1"/>
</dbReference>
<feature type="domain" description="Helix-turn-helix" evidence="1">
    <location>
        <begin position="38"/>
        <end position="94"/>
    </location>
</feature>
<gene>
    <name evidence="2" type="ORF">SAMN06265337_0664</name>
</gene>
<name>A0A212T8R2_9BACT</name>
<dbReference type="EMBL" id="FYEW01000001">
    <property type="protein sequence ID" value="SNC62409.1"/>
    <property type="molecule type" value="Genomic_DNA"/>
</dbReference>
<dbReference type="Pfam" id="PF12728">
    <property type="entry name" value="HTH_17"/>
    <property type="match status" value="1"/>
</dbReference>
<dbReference type="AlphaFoldDB" id="A0A212T8R2"/>
<keyword evidence="3" id="KW-1185">Reference proteome</keyword>
<evidence type="ECO:0000313" key="3">
    <source>
        <dbReference type="Proteomes" id="UP000198131"/>
    </source>
</evidence>
<sequence length="124" mass="14221">MDIFDINQSAIKSLMAEQFSLAAQQYYQALPKPDPQFTCEEVADILGLEVSTVRGYLRLPSYHQRNLPVVQCTESSRGYRIRLSAVQAWQERNSLTLDQDKAQLPEQLLRISHRRTGRRLKAAS</sequence>
<organism evidence="2 3">
    <name type="scientific">Hymenobacter gelipurpurascens</name>
    <dbReference type="NCBI Taxonomy" id="89968"/>
    <lineage>
        <taxon>Bacteria</taxon>
        <taxon>Pseudomonadati</taxon>
        <taxon>Bacteroidota</taxon>
        <taxon>Cytophagia</taxon>
        <taxon>Cytophagales</taxon>
        <taxon>Hymenobacteraceae</taxon>
        <taxon>Hymenobacter</taxon>
    </lineage>
</organism>
<protein>
    <submittedName>
        <fullName evidence="2">Helix-turn-helix domain-containing protein</fullName>
    </submittedName>
</protein>
<dbReference type="Proteomes" id="UP000198131">
    <property type="component" value="Unassembled WGS sequence"/>
</dbReference>